<evidence type="ECO:0000256" key="1">
    <source>
        <dbReference type="ARBA" id="ARBA00022723"/>
    </source>
</evidence>
<dbReference type="GO" id="GO:0018773">
    <property type="term" value="F:acetylpyruvate hydrolase activity"/>
    <property type="evidence" value="ECO:0007669"/>
    <property type="project" value="TreeGrafter"/>
</dbReference>
<keyword evidence="1" id="KW-0479">Metal-binding</keyword>
<dbReference type="EMBL" id="MRZU01000003">
    <property type="protein sequence ID" value="OUJ19206.1"/>
    <property type="molecule type" value="Genomic_DNA"/>
</dbReference>
<dbReference type="AlphaFoldDB" id="A0A1Y3GII5"/>
<evidence type="ECO:0000313" key="3">
    <source>
        <dbReference type="EMBL" id="OUJ19206.1"/>
    </source>
</evidence>
<accession>A0A1Y3GII5</accession>
<keyword evidence="4" id="KW-1185">Reference proteome</keyword>
<evidence type="ECO:0000313" key="4">
    <source>
        <dbReference type="Proteomes" id="UP000195137"/>
    </source>
</evidence>
<protein>
    <submittedName>
        <fullName evidence="3">2-keto-4-pentenoate hydratase/2-oxohepta-3-ene-17-dioic acid hydratase</fullName>
    </submittedName>
</protein>
<comment type="caution">
    <text evidence="3">The sequence shown here is derived from an EMBL/GenBank/DDBJ whole genome shotgun (WGS) entry which is preliminary data.</text>
</comment>
<gene>
    <name evidence="3" type="ORF">AMET1_0859</name>
</gene>
<reference evidence="3 4" key="1">
    <citation type="submission" date="2016-12" db="EMBL/GenBank/DDBJ databases">
        <title>Discovery of methanogenic haloarchaea.</title>
        <authorList>
            <person name="Sorokin D.Y."/>
            <person name="Makarova K.S."/>
            <person name="Abbas B."/>
            <person name="Ferrer M."/>
            <person name="Golyshin P.N."/>
        </authorList>
    </citation>
    <scope>NUCLEOTIDE SEQUENCE [LARGE SCALE GENOMIC DNA]</scope>
    <source>
        <strain evidence="3">AMET1</strain>
    </source>
</reference>
<dbReference type="SUPFAM" id="SSF56529">
    <property type="entry name" value="FAH"/>
    <property type="match status" value="1"/>
</dbReference>
<proteinExistence type="predicted"/>
<organism evidence="3 4">
    <name type="scientific">Methanonatronarchaeum thermophilum</name>
    <dbReference type="NCBI Taxonomy" id="1927129"/>
    <lineage>
        <taxon>Archaea</taxon>
        <taxon>Methanobacteriati</taxon>
        <taxon>Methanobacteriota</taxon>
        <taxon>Methanonatronarchaeia</taxon>
        <taxon>Methanonatronarchaeales</taxon>
        <taxon>Methanonatronarchaeaceae</taxon>
        <taxon>Methanonatronarchaeum</taxon>
    </lineage>
</organism>
<feature type="domain" description="Fumarylacetoacetase-like C-terminal" evidence="2">
    <location>
        <begin position="3"/>
        <end position="177"/>
    </location>
</feature>
<dbReference type="Gene3D" id="3.90.850.10">
    <property type="entry name" value="Fumarylacetoacetase-like, C-terminal domain"/>
    <property type="match status" value="1"/>
</dbReference>
<sequence length="181" mass="19477">MDVPDRPVFFYKPPSSVIGDGERILVPSEVGRVDYEAELAVVVGERCKNVSSGEVGDVIAGFTCLNDVTARDVQENELQWVRSKGFDSFCPIGPCVVDSVPEDASVVCRVNGVVEQESDITNFIFSIEEIIMDLSSVMTLEKGDVISTGTPPGVGRLSDGDVVEVEVDGVGVLENEVSYIE</sequence>
<name>A0A1Y3GII5_9EURY</name>
<dbReference type="Proteomes" id="UP000195137">
    <property type="component" value="Unassembled WGS sequence"/>
</dbReference>
<dbReference type="GO" id="GO:0046872">
    <property type="term" value="F:metal ion binding"/>
    <property type="evidence" value="ECO:0007669"/>
    <property type="project" value="UniProtKB-KW"/>
</dbReference>
<dbReference type="InterPro" id="IPR011234">
    <property type="entry name" value="Fumarylacetoacetase-like_C"/>
</dbReference>
<dbReference type="Pfam" id="PF01557">
    <property type="entry name" value="FAA_hydrolase"/>
    <property type="match status" value="1"/>
</dbReference>
<dbReference type="PANTHER" id="PTHR11820:SF7">
    <property type="entry name" value="ACYLPYRUVASE FAHD1, MITOCHONDRIAL"/>
    <property type="match status" value="1"/>
</dbReference>
<dbReference type="InterPro" id="IPR036663">
    <property type="entry name" value="Fumarylacetoacetase_C_sf"/>
</dbReference>
<evidence type="ECO:0000259" key="2">
    <source>
        <dbReference type="Pfam" id="PF01557"/>
    </source>
</evidence>
<dbReference type="PANTHER" id="PTHR11820">
    <property type="entry name" value="ACYLPYRUVASE"/>
    <property type="match status" value="1"/>
</dbReference>